<feature type="chain" id="PRO_5023056904" evidence="1">
    <location>
        <begin position="20"/>
        <end position="279"/>
    </location>
</feature>
<accession>A0A5B8XV35</accession>
<dbReference type="SUPFAM" id="SSF53474">
    <property type="entry name" value="alpha/beta-Hydrolases"/>
    <property type="match status" value="1"/>
</dbReference>
<proteinExistence type="predicted"/>
<dbReference type="PANTHER" id="PTHR46623:SF6">
    <property type="entry name" value="ALPHA_BETA-HYDROLASES SUPERFAMILY PROTEIN"/>
    <property type="match status" value="1"/>
</dbReference>
<evidence type="ECO:0000313" key="3">
    <source>
        <dbReference type="EMBL" id="QED27596.1"/>
    </source>
</evidence>
<dbReference type="EMBL" id="CP042467">
    <property type="protein sequence ID" value="QED27596.1"/>
    <property type="molecule type" value="Genomic_DNA"/>
</dbReference>
<organism evidence="3 4">
    <name type="scientific">Microvenator marinus</name>
    <dbReference type="NCBI Taxonomy" id="2600177"/>
    <lineage>
        <taxon>Bacteria</taxon>
        <taxon>Deltaproteobacteria</taxon>
        <taxon>Bradymonadales</taxon>
        <taxon>Microvenatoraceae</taxon>
        <taxon>Microvenator</taxon>
    </lineage>
</organism>
<evidence type="ECO:0000313" key="4">
    <source>
        <dbReference type="Proteomes" id="UP000321595"/>
    </source>
</evidence>
<feature type="signal peptide" evidence="1">
    <location>
        <begin position="1"/>
        <end position="19"/>
    </location>
</feature>
<evidence type="ECO:0000259" key="2">
    <source>
        <dbReference type="Pfam" id="PF01738"/>
    </source>
</evidence>
<dbReference type="RefSeq" id="WP_146959281.1">
    <property type="nucleotide sequence ID" value="NZ_CP042467.1"/>
</dbReference>
<dbReference type="PANTHER" id="PTHR46623">
    <property type="entry name" value="CARBOXYMETHYLENEBUTENOLIDASE-RELATED"/>
    <property type="match status" value="1"/>
</dbReference>
<dbReference type="GO" id="GO:0016787">
    <property type="term" value="F:hydrolase activity"/>
    <property type="evidence" value="ECO:0007669"/>
    <property type="project" value="UniProtKB-KW"/>
</dbReference>
<keyword evidence="1" id="KW-0732">Signal</keyword>
<gene>
    <name evidence="3" type="ORF">FRD01_10150</name>
</gene>
<dbReference type="InterPro" id="IPR029058">
    <property type="entry name" value="AB_hydrolase_fold"/>
</dbReference>
<dbReference type="KEGG" id="bbae:FRD01_10150"/>
<feature type="domain" description="Dienelactone hydrolase" evidence="2">
    <location>
        <begin position="69"/>
        <end position="277"/>
    </location>
</feature>
<dbReference type="OrthoDB" id="9787933at2"/>
<dbReference type="InterPro" id="IPR002925">
    <property type="entry name" value="Dienelactn_hydro"/>
</dbReference>
<dbReference type="Pfam" id="PF01738">
    <property type="entry name" value="DLH"/>
    <property type="match status" value="1"/>
</dbReference>
<sequence>MKIMLIAALMLSVACSSTSKTQTEDEYVDAMAKEHSEDTADANESQKQPLNEVTTKEVVYATINGVEVKGHMAMPANATGDEPAVIMIHEWWGLNDNIKNMADQLAAEGYVTLAVDLYTGESATTPEDATKLMQASMQNKELLEDNLKQAFAFLEGQGKTKVGIMGWCFGGMWSLNASIMSPDKIDATVIYYGRVIDDPVALEKLNMPVLGIFAAEDKGIPVEGVKSFESALVDLGKNAEIIIYPGVDHAFANPSGNNYSKAEAEDAWAKTLAFFRDNL</sequence>
<dbReference type="AlphaFoldDB" id="A0A5B8XV35"/>
<evidence type="ECO:0000256" key="1">
    <source>
        <dbReference type="SAM" id="SignalP"/>
    </source>
</evidence>
<reference evidence="3 4" key="1">
    <citation type="submission" date="2019-08" db="EMBL/GenBank/DDBJ databases">
        <authorList>
            <person name="Liang Q."/>
        </authorList>
    </citation>
    <scope>NUCLEOTIDE SEQUENCE [LARGE SCALE GENOMIC DNA]</scope>
    <source>
        <strain evidence="3 4">V1718</strain>
    </source>
</reference>
<dbReference type="PROSITE" id="PS51257">
    <property type="entry name" value="PROKAR_LIPOPROTEIN"/>
    <property type="match status" value="1"/>
</dbReference>
<dbReference type="Gene3D" id="3.40.50.1820">
    <property type="entry name" value="alpha/beta hydrolase"/>
    <property type="match status" value="1"/>
</dbReference>
<keyword evidence="3" id="KW-0378">Hydrolase</keyword>
<dbReference type="Proteomes" id="UP000321595">
    <property type="component" value="Chromosome"/>
</dbReference>
<protein>
    <submittedName>
        <fullName evidence="3">Dienelactone hydrolase family protein</fullName>
    </submittedName>
</protein>
<keyword evidence="4" id="KW-1185">Reference proteome</keyword>
<name>A0A5B8XV35_9DELT</name>
<dbReference type="InterPro" id="IPR051049">
    <property type="entry name" value="Dienelactone_hydrolase-like"/>
</dbReference>